<dbReference type="PANTHER" id="PTHR43976">
    <property type="entry name" value="SHORT CHAIN DEHYDROGENASE"/>
    <property type="match status" value="1"/>
</dbReference>
<feature type="region of interest" description="Disordered" evidence="3">
    <location>
        <begin position="1"/>
        <end position="22"/>
    </location>
</feature>
<dbReference type="OrthoDB" id="1933717at2759"/>
<dbReference type="AlphaFoldDB" id="A0A8E2E4W8"/>
<keyword evidence="5" id="KW-1185">Reference proteome</keyword>
<comment type="similarity">
    <text evidence="1">Belongs to the short-chain dehydrogenases/reductases (SDR) family.</text>
</comment>
<dbReference type="Proteomes" id="UP000250266">
    <property type="component" value="Unassembled WGS sequence"/>
</dbReference>
<dbReference type="InterPro" id="IPR051911">
    <property type="entry name" value="SDR_oxidoreductase"/>
</dbReference>
<evidence type="ECO:0000256" key="2">
    <source>
        <dbReference type="ARBA" id="ARBA00023002"/>
    </source>
</evidence>
<dbReference type="Pfam" id="PF00106">
    <property type="entry name" value="adh_short"/>
    <property type="match status" value="1"/>
</dbReference>
<gene>
    <name evidence="4" type="ORF">K432DRAFT_428051</name>
</gene>
<dbReference type="PANTHER" id="PTHR43976:SF16">
    <property type="entry name" value="SHORT-CHAIN DEHYDROGENASE_REDUCTASE FAMILY PROTEIN"/>
    <property type="match status" value="1"/>
</dbReference>
<dbReference type="InterPro" id="IPR002347">
    <property type="entry name" value="SDR_fam"/>
</dbReference>
<dbReference type="SUPFAM" id="SSF51735">
    <property type="entry name" value="NAD(P)-binding Rossmann-fold domains"/>
    <property type="match status" value="1"/>
</dbReference>
<protein>
    <submittedName>
        <fullName evidence="4">Short chain dehydrogenase/reductase family protein-like protein</fullName>
    </submittedName>
</protein>
<feature type="region of interest" description="Disordered" evidence="3">
    <location>
        <begin position="272"/>
        <end position="297"/>
    </location>
</feature>
<keyword evidence="2" id="KW-0560">Oxidoreductase</keyword>
<evidence type="ECO:0000256" key="3">
    <source>
        <dbReference type="SAM" id="MobiDB-lite"/>
    </source>
</evidence>
<evidence type="ECO:0000313" key="4">
    <source>
        <dbReference type="EMBL" id="OCK77382.1"/>
    </source>
</evidence>
<accession>A0A8E2E4W8</accession>
<organism evidence="4 5">
    <name type="scientific">Lepidopterella palustris CBS 459.81</name>
    <dbReference type="NCBI Taxonomy" id="1314670"/>
    <lineage>
        <taxon>Eukaryota</taxon>
        <taxon>Fungi</taxon>
        <taxon>Dikarya</taxon>
        <taxon>Ascomycota</taxon>
        <taxon>Pezizomycotina</taxon>
        <taxon>Dothideomycetes</taxon>
        <taxon>Pleosporomycetidae</taxon>
        <taxon>Mytilinidiales</taxon>
        <taxon>Argynnaceae</taxon>
        <taxon>Lepidopterella</taxon>
    </lineage>
</organism>
<dbReference type="EMBL" id="KV745132">
    <property type="protein sequence ID" value="OCK77382.1"/>
    <property type="molecule type" value="Genomic_DNA"/>
</dbReference>
<evidence type="ECO:0000313" key="5">
    <source>
        <dbReference type="Proteomes" id="UP000250266"/>
    </source>
</evidence>
<dbReference type="InterPro" id="IPR036291">
    <property type="entry name" value="NAD(P)-bd_dom_sf"/>
</dbReference>
<feature type="compositionally biased region" description="Low complexity" evidence="3">
    <location>
        <begin position="277"/>
        <end position="292"/>
    </location>
</feature>
<sequence length="391" mass="42198">MTTPQLVAPAPSKLPRPRSPRFPPHNAPRVWFITTGTSPVAIALARQVLEHGDYVVAGVLPIEFEKHEERSEEFRAFLDEVKTTQRWKERLRVVGLDGRIVSQCQAAIAEAIEAFGRVDVLFGCTSEAIIGTIEELAQSSRTLSLVQEQFETNFFANVNIIKALLPSMREKKNGHIIVLTGITGHLGTPGLGMYCASQWAIEGYCDSLAYEIAPFNIKVSIVQPNMEVNVLTNRLTSVPPLPQYSPDVNPAPLAREIFSSILDKLDMSNSSSTFVGDSSPTSATSPTSADSALLNPSTGDLLSSPQVTSFYPPLSQALKGALIAETVHALTAIGGHDNPPARHIVGFEGVVSVKEKLKTVSEELEDFIEVSSAVDIGKDKDTAGTIAIEPV</sequence>
<reference evidence="4 5" key="1">
    <citation type="journal article" date="2016" name="Nat. Commun.">
        <title>Ectomycorrhizal ecology is imprinted in the genome of the dominant symbiotic fungus Cenococcum geophilum.</title>
        <authorList>
            <consortium name="DOE Joint Genome Institute"/>
            <person name="Peter M."/>
            <person name="Kohler A."/>
            <person name="Ohm R.A."/>
            <person name="Kuo A."/>
            <person name="Krutzmann J."/>
            <person name="Morin E."/>
            <person name="Arend M."/>
            <person name="Barry K.W."/>
            <person name="Binder M."/>
            <person name="Choi C."/>
            <person name="Clum A."/>
            <person name="Copeland A."/>
            <person name="Grisel N."/>
            <person name="Haridas S."/>
            <person name="Kipfer T."/>
            <person name="LaButti K."/>
            <person name="Lindquist E."/>
            <person name="Lipzen A."/>
            <person name="Maire R."/>
            <person name="Meier B."/>
            <person name="Mihaltcheva S."/>
            <person name="Molinier V."/>
            <person name="Murat C."/>
            <person name="Poggeler S."/>
            <person name="Quandt C.A."/>
            <person name="Sperisen C."/>
            <person name="Tritt A."/>
            <person name="Tisserant E."/>
            <person name="Crous P.W."/>
            <person name="Henrissat B."/>
            <person name="Nehls U."/>
            <person name="Egli S."/>
            <person name="Spatafora J.W."/>
            <person name="Grigoriev I.V."/>
            <person name="Martin F.M."/>
        </authorList>
    </citation>
    <scope>NUCLEOTIDE SEQUENCE [LARGE SCALE GENOMIC DNA]</scope>
    <source>
        <strain evidence="4 5">CBS 459.81</strain>
    </source>
</reference>
<name>A0A8E2E4W8_9PEZI</name>
<dbReference type="Gene3D" id="3.40.50.720">
    <property type="entry name" value="NAD(P)-binding Rossmann-like Domain"/>
    <property type="match status" value="1"/>
</dbReference>
<dbReference type="PRINTS" id="PR00081">
    <property type="entry name" value="GDHRDH"/>
</dbReference>
<evidence type="ECO:0000256" key="1">
    <source>
        <dbReference type="ARBA" id="ARBA00006484"/>
    </source>
</evidence>
<dbReference type="GO" id="GO:0016491">
    <property type="term" value="F:oxidoreductase activity"/>
    <property type="evidence" value="ECO:0007669"/>
    <property type="project" value="UniProtKB-KW"/>
</dbReference>
<proteinExistence type="inferred from homology"/>